<protein>
    <submittedName>
        <fullName evidence="2">Retrovirus-related Pol polyprotein from transposon TNT 1-94</fullName>
    </submittedName>
</protein>
<dbReference type="InterPro" id="IPR043502">
    <property type="entry name" value="DNA/RNA_pol_sf"/>
</dbReference>
<name>A0A438IAK4_VITVI</name>
<feature type="domain" description="Reverse transcriptase Ty1/copia-type" evidence="1">
    <location>
        <begin position="2"/>
        <end position="149"/>
    </location>
</feature>
<evidence type="ECO:0000259" key="1">
    <source>
        <dbReference type="Pfam" id="PF07727"/>
    </source>
</evidence>
<evidence type="ECO:0000313" key="3">
    <source>
        <dbReference type="Proteomes" id="UP000288805"/>
    </source>
</evidence>
<organism evidence="2 3">
    <name type="scientific">Vitis vinifera</name>
    <name type="common">Grape</name>
    <dbReference type="NCBI Taxonomy" id="29760"/>
    <lineage>
        <taxon>Eukaryota</taxon>
        <taxon>Viridiplantae</taxon>
        <taxon>Streptophyta</taxon>
        <taxon>Embryophyta</taxon>
        <taxon>Tracheophyta</taxon>
        <taxon>Spermatophyta</taxon>
        <taxon>Magnoliopsida</taxon>
        <taxon>eudicotyledons</taxon>
        <taxon>Gunneridae</taxon>
        <taxon>Pentapetalae</taxon>
        <taxon>rosids</taxon>
        <taxon>Vitales</taxon>
        <taxon>Vitaceae</taxon>
        <taxon>Viteae</taxon>
        <taxon>Vitis</taxon>
    </lineage>
</organism>
<dbReference type="PANTHER" id="PTHR11439:SF467">
    <property type="entry name" value="INTEGRASE CATALYTIC DOMAIN-CONTAINING PROTEIN"/>
    <property type="match status" value="1"/>
</dbReference>
<dbReference type="AlphaFoldDB" id="A0A438IAK4"/>
<dbReference type="CDD" id="cd09272">
    <property type="entry name" value="RNase_HI_RT_Ty1"/>
    <property type="match status" value="1"/>
</dbReference>
<reference evidence="2 3" key="1">
    <citation type="journal article" date="2018" name="PLoS Genet.">
        <title>Population sequencing reveals clonal diversity and ancestral inbreeding in the grapevine cultivar Chardonnay.</title>
        <authorList>
            <person name="Roach M.J."/>
            <person name="Johnson D.L."/>
            <person name="Bohlmann J."/>
            <person name="van Vuuren H.J."/>
            <person name="Jones S.J."/>
            <person name="Pretorius I.S."/>
            <person name="Schmidt S.A."/>
            <person name="Borneman A.R."/>
        </authorList>
    </citation>
    <scope>NUCLEOTIDE SEQUENCE [LARGE SCALE GENOMIC DNA]</scope>
    <source>
        <strain evidence="3">cv. Chardonnay</strain>
        <tissue evidence="2">Leaf</tissue>
    </source>
</reference>
<evidence type="ECO:0000313" key="2">
    <source>
        <dbReference type="EMBL" id="RVW93740.1"/>
    </source>
</evidence>
<dbReference type="EMBL" id="QGNW01000127">
    <property type="protein sequence ID" value="RVW93740.1"/>
    <property type="molecule type" value="Genomic_DNA"/>
</dbReference>
<dbReference type="InterPro" id="IPR013103">
    <property type="entry name" value="RVT_2"/>
</dbReference>
<dbReference type="SUPFAM" id="SSF56672">
    <property type="entry name" value="DNA/RNA polymerases"/>
    <property type="match status" value="1"/>
</dbReference>
<dbReference type="PANTHER" id="PTHR11439">
    <property type="entry name" value="GAG-POL-RELATED RETROTRANSPOSON"/>
    <property type="match status" value="1"/>
</dbReference>
<sequence length="330" mass="38300">MALVAHYDLELHQMDVKTAFFNGNIDETIYMVQPENFESNDSKQLVCKLKRSIYGLKRASRQWYRKFDQVITSFSFKENTIDQCIYLKFSGSRFIILVLYVDDILLASSDMELLHETKRFLSSKFDMKDLGNASFVLGDTSVAKGDKFSLHQCSKNELEKKDMERYLSNLGMDHWKKAKRVMRRRSTSGYIFMLARRVVSWKSVKQTLIASSTMEAKFIACYEASNHGIWLWNFITQLRIVDGIEKPLRINCDNKTAELYSKNNQSSSKSKHIDIKFLVVKERVQSLQVSIEHINTNSMIANLLTKSLPPKVYHEHVTYMGVVRIDDVLV</sequence>
<comment type="caution">
    <text evidence="2">The sequence shown here is derived from an EMBL/GenBank/DDBJ whole genome shotgun (WGS) entry which is preliminary data.</text>
</comment>
<dbReference type="Proteomes" id="UP000288805">
    <property type="component" value="Unassembled WGS sequence"/>
</dbReference>
<gene>
    <name evidence="2" type="primary">POLX_3535</name>
    <name evidence="2" type="ORF">CK203_043370</name>
</gene>
<dbReference type="Pfam" id="PF07727">
    <property type="entry name" value="RVT_2"/>
    <property type="match status" value="1"/>
</dbReference>
<proteinExistence type="predicted"/>
<accession>A0A438IAK4</accession>